<dbReference type="EMBL" id="BAAAKK010000004">
    <property type="protein sequence ID" value="GAA1422982.1"/>
    <property type="molecule type" value="Genomic_DNA"/>
</dbReference>
<evidence type="ECO:0000313" key="1">
    <source>
        <dbReference type="EMBL" id="GAA1422982.1"/>
    </source>
</evidence>
<protein>
    <recommendedName>
        <fullName evidence="3">Antitoxin Xre/MbcA/ParS-like toxin-binding domain-containing protein</fullName>
    </recommendedName>
</protein>
<proteinExistence type="predicted"/>
<reference evidence="1 2" key="1">
    <citation type="journal article" date="2019" name="Int. J. Syst. Evol. Microbiol.">
        <title>The Global Catalogue of Microorganisms (GCM) 10K type strain sequencing project: providing services to taxonomists for standard genome sequencing and annotation.</title>
        <authorList>
            <consortium name="The Broad Institute Genomics Platform"/>
            <consortium name="The Broad Institute Genome Sequencing Center for Infectious Disease"/>
            <person name="Wu L."/>
            <person name="Ma J."/>
        </authorList>
    </citation>
    <scope>NUCLEOTIDE SEQUENCE [LARGE SCALE GENOMIC DNA]</scope>
    <source>
        <strain evidence="1 2">JCM 12398</strain>
    </source>
</reference>
<gene>
    <name evidence="1" type="ORF">GCM10009640_16620</name>
</gene>
<evidence type="ECO:0008006" key="3">
    <source>
        <dbReference type="Google" id="ProtNLM"/>
    </source>
</evidence>
<name>A0ABN1YY97_9MICO</name>
<dbReference type="Proteomes" id="UP001501266">
    <property type="component" value="Unassembled WGS sequence"/>
</dbReference>
<accession>A0ABN1YY97</accession>
<evidence type="ECO:0000313" key="2">
    <source>
        <dbReference type="Proteomes" id="UP001501266"/>
    </source>
</evidence>
<sequence>MSKRTQSSPHSGREAVSRVELRIAASESASLGAGVRSPVELSPVAGALVVEFAAKLQQRLDAEGDDALDALDVGRVADRLVASVPSTQHSEWDELIGPFYDTAALVAWKRVTRQRLSILRRQHRLLSVRTRDGVTLHPSFQFDTDGGLTPALDGIVPLLQPALADDWSVALWFNTPIDEWQGRTPAEMLRGSAEDQESVRLRATEDAATLLASRTGAPASA</sequence>
<organism evidence="1 2">
    <name type="scientific">Agrococcus citreus</name>
    <dbReference type="NCBI Taxonomy" id="84643"/>
    <lineage>
        <taxon>Bacteria</taxon>
        <taxon>Bacillati</taxon>
        <taxon>Actinomycetota</taxon>
        <taxon>Actinomycetes</taxon>
        <taxon>Micrococcales</taxon>
        <taxon>Microbacteriaceae</taxon>
        <taxon>Agrococcus</taxon>
    </lineage>
</organism>
<comment type="caution">
    <text evidence="1">The sequence shown here is derived from an EMBL/GenBank/DDBJ whole genome shotgun (WGS) entry which is preliminary data.</text>
</comment>
<keyword evidence="2" id="KW-1185">Reference proteome</keyword>